<proteinExistence type="predicted"/>
<accession>A0AA40ABG6</accession>
<feature type="signal peptide" evidence="1">
    <location>
        <begin position="1"/>
        <end position="18"/>
    </location>
</feature>
<dbReference type="RefSeq" id="XP_060294089.1">
    <property type="nucleotide sequence ID" value="XM_060440069.1"/>
</dbReference>
<organism evidence="2 3">
    <name type="scientific">Lasiosphaeria miniovina</name>
    <dbReference type="NCBI Taxonomy" id="1954250"/>
    <lineage>
        <taxon>Eukaryota</taxon>
        <taxon>Fungi</taxon>
        <taxon>Dikarya</taxon>
        <taxon>Ascomycota</taxon>
        <taxon>Pezizomycotina</taxon>
        <taxon>Sordariomycetes</taxon>
        <taxon>Sordariomycetidae</taxon>
        <taxon>Sordariales</taxon>
        <taxon>Lasiosphaeriaceae</taxon>
        <taxon>Lasiosphaeria</taxon>
    </lineage>
</organism>
<dbReference type="Proteomes" id="UP001172101">
    <property type="component" value="Unassembled WGS sequence"/>
</dbReference>
<protein>
    <submittedName>
        <fullName evidence="2">Uncharacterized protein</fullName>
    </submittedName>
</protein>
<feature type="chain" id="PRO_5041327594" evidence="1">
    <location>
        <begin position="19"/>
        <end position="246"/>
    </location>
</feature>
<sequence length="246" mass="26995">MWRLLCFATCFMLAGLHARQSPCSPVSISVDLGTAEDTHPPPLAPPSPYESKTFYSGVEGRLLARTSTYAYPQSRIEDGIDYKAFATIGKDRKILSACICWEHARDAALVCCFILRKAGVLDMEVEVREVDPAFSAYDGGLGYIINPAHGRGPAHWRGCQASFVTDPTTATASAFAWVAAGKTAASTRWLRSSCSTTTCRRTTTPEAPNRQHTCMHIRNVPARKMLKRIAAYINSSTRLRDDYPAA</sequence>
<keyword evidence="3" id="KW-1185">Reference proteome</keyword>
<evidence type="ECO:0000313" key="3">
    <source>
        <dbReference type="Proteomes" id="UP001172101"/>
    </source>
</evidence>
<gene>
    <name evidence="2" type="ORF">B0T26DRAFT_677187</name>
</gene>
<dbReference type="AlphaFoldDB" id="A0AA40ABG6"/>
<reference evidence="2" key="1">
    <citation type="submission" date="2023-06" db="EMBL/GenBank/DDBJ databases">
        <title>Genome-scale phylogeny and comparative genomics of the fungal order Sordariales.</title>
        <authorList>
            <consortium name="Lawrence Berkeley National Laboratory"/>
            <person name="Hensen N."/>
            <person name="Bonometti L."/>
            <person name="Westerberg I."/>
            <person name="Brannstrom I.O."/>
            <person name="Guillou S."/>
            <person name="Cros-Aarteil S."/>
            <person name="Calhoun S."/>
            <person name="Haridas S."/>
            <person name="Kuo A."/>
            <person name="Mondo S."/>
            <person name="Pangilinan J."/>
            <person name="Riley R."/>
            <person name="LaButti K."/>
            <person name="Andreopoulos B."/>
            <person name="Lipzen A."/>
            <person name="Chen C."/>
            <person name="Yanf M."/>
            <person name="Daum C."/>
            <person name="Ng V."/>
            <person name="Clum A."/>
            <person name="Steindorff A."/>
            <person name="Ohm R."/>
            <person name="Martin F."/>
            <person name="Silar P."/>
            <person name="Natvig D."/>
            <person name="Lalanne C."/>
            <person name="Gautier V."/>
            <person name="Ament-velasquez S.L."/>
            <person name="Kruys A."/>
            <person name="Hutchinson M.I."/>
            <person name="Powell A.J."/>
            <person name="Barry K."/>
            <person name="Miller A.N."/>
            <person name="Grigoriev I.V."/>
            <person name="Debuchy R."/>
            <person name="Gladieux P."/>
            <person name="Thoren M.H."/>
            <person name="Johannesson H."/>
        </authorList>
    </citation>
    <scope>NUCLEOTIDE SEQUENCE</scope>
    <source>
        <strain evidence="2">SMH2392-1A</strain>
    </source>
</reference>
<evidence type="ECO:0000256" key="1">
    <source>
        <dbReference type="SAM" id="SignalP"/>
    </source>
</evidence>
<dbReference type="GeneID" id="85323339"/>
<comment type="caution">
    <text evidence="2">The sequence shown here is derived from an EMBL/GenBank/DDBJ whole genome shotgun (WGS) entry which is preliminary data.</text>
</comment>
<evidence type="ECO:0000313" key="2">
    <source>
        <dbReference type="EMBL" id="KAK0712766.1"/>
    </source>
</evidence>
<keyword evidence="1" id="KW-0732">Signal</keyword>
<dbReference type="EMBL" id="JAUIRO010000005">
    <property type="protein sequence ID" value="KAK0712766.1"/>
    <property type="molecule type" value="Genomic_DNA"/>
</dbReference>
<name>A0AA40ABG6_9PEZI</name>